<keyword evidence="6" id="KW-0804">Transcription</keyword>
<organism evidence="10 11">
    <name type="scientific">Pyrococcus horikoshii</name>
    <dbReference type="NCBI Taxonomy" id="53953"/>
    <lineage>
        <taxon>Archaea</taxon>
        <taxon>Methanobacteriati</taxon>
        <taxon>Methanobacteriota</taxon>
        <taxon>Thermococci</taxon>
        <taxon>Thermococcales</taxon>
        <taxon>Thermococcaceae</taxon>
        <taxon>Pyrococcus</taxon>
    </lineage>
</organism>
<evidence type="ECO:0000313" key="11">
    <source>
        <dbReference type="Proteomes" id="UP000617544"/>
    </source>
</evidence>
<dbReference type="GeneID" id="1443191"/>
<dbReference type="SMART" id="SM00385">
    <property type="entry name" value="CYCLIN"/>
    <property type="match status" value="2"/>
</dbReference>
<dbReference type="InterPro" id="IPR000812">
    <property type="entry name" value="TFIIB"/>
</dbReference>
<comment type="caution">
    <text evidence="10">The sequence shown here is derived from an EMBL/GenBank/DDBJ whole genome shotgun (WGS) entry which is preliminary data.</text>
</comment>
<comment type="similarity">
    <text evidence="1">Belongs to the TFIIB family.</text>
</comment>
<dbReference type="GO" id="GO:0017025">
    <property type="term" value="F:TBP-class protein binding"/>
    <property type="evidence" value="ECO:0007669"/>
    <property type="project" value="InterPro"/>
</dbReference>
<evidence type="ECO:0000256" key="8">
    <source>
        <dbReference type="PROSITE-ProRule" id="PRU00469"/>
    </source>
</evidence>
<dbReference type="GO" id="GO:0070897">
    <property type="term" value="P:transcription preinitiation complex assembly"/>
    <property type="evidence" value="ECO:0007669"/>
    <property type="project" value="InterPro"/>
</dbReference>
<dbReference type="AlphaFoldDB" id="A0A832WKG1"/>
<keyword evidence="4 8" id="KW-0479">Metal-binding</keyword>
<dbReference type="GO" id="GO:0008270">
    <property type="term" value="F:zinc ion binding"/>
    <property type="evidence" value="ECO:0007669"/>
    <property type="project" value="UniProtKB-KW"/>
</dbReference>
<dbReference type="SUPFAM" id="SSF47954">
    <property type="entry name" value="Cyclin-like"/>
    <property type="match status" value="2"/>
</dbReference>
<evidence type="ECO:0000256" key="4">
    <source>
        <dbReference type="ARBA" id="ARBA00022771"/>
    </source>
</evidence>
<dbReference type="GO" id="GO:0097550">
    <property type="term" value="C:transcription preinitiation complex"/>
    <property type="evidence" value="ECO:0007669"/>
    <property type="project" value="TreeGrafter"/>
</dbReference>
<dbReference type="Pfam" id="PF08271">
    <property type="entry name" value="Zn_Ribbon_TF"/>
    <property type="match status" value="1"/>
</dbReference>
<comment type="function">
    <text evidence="7">Stabilizes TBP binding to an archaeal box-A promoter. Also responsible for recruiting RNA polymerase II to the pre-initiation complex (DNA-TBP-TFIIB).</text>
</comment>
<evidence type="ECO:0000256" key="6">
    <source>
        <dbReference type="ARBA" id="ARBA00023163"/>
    </source>
</evidence>
<dbReference type="Proteomes" id="UP000617544">
    <property type="component" value="Unassembled WGS sequence"/>
</dbReference>
<dbReference type="PROSITE" id="PS00782">
    <property type="entry name" value="TFIIB"/>
    <property type="match status" value="1"/>
</dbReference>
<dbReference type="InterPro" id="IPR013137">
    <property type="entry name" value="Znf_TFIIB"/>
</dbReference>
<dbReference type="InterPro" id="IPR013150">
    <property type="entry name" value="TFIIB_cyclin"/>
</dbReference>
<feature type="domain" description="TFIIB-type" evidence="9">
    <location>
        <begin position="1"/>
        <end position="30"/>
    </location>
</feature>
<sequence length="260" mass="29735">MRCPVCGSSKIIYDPEHGEYYCAECGHVIKSFDTRVRTFSSPPKFRSKGTSDMVREKIHRLKRLDSFGNKTEKLGVEEISRISSQLCLPKHVEREAVRIYRKLIKSGVTKGRSIESVAAACIYISCRLYKVPRTLDEIAKVAKEDKKVIARVYRLVVKKLGLSSKDMLIRPEYYIDKFADELEVSERVKRRALRLLNEAKDKGITSGKNPLGLAASILYIASLLEGERRTQKEIARVAGITEVTIRNRYKELVKELRIRV</sequence>
<keyword evidence="4 8" id="KW-0862">Zinc</keyword>
<dbReference type="InterPro" id="IPR013763">
    <property type="entry name" value="Cyclin-like_dom"/>
</dbReference>
<dbReference type="Gene3D" id="1.10.472.10">
    <property type="entry name" value="Cyclin-like"/>
    <property type="match status" value="2"/>
</dbReference>
<dbReference type="FunFam" id="1.10.472.10:FF:000023">
    <property type="entry name" value="Transcription initiation factor IIB"/>
    <property type="match status" value="1"/>
</dbReference>
<reference evidence="10" key="1">
    <citation type="journal article" date="2020" name="bioRxiv">
        <title>A rank-normalized archaeal taxonomy based on genome phylogeny resolves widespread incomplete and uneven classifications.</title>
        <authorList>
            <person name="Rinke C."/>
            <person name="Chuvochina M."/>
            <person name="Mussig A.J."/>
            <person name="Chaumeil P.-A."/>
            <person name="Waite D.W."/>
            <person name="Whitman W.B."/>
            <person name="Parks D.H."/>
            <person name="Hugenholtz P."/>
        </authorList>
    </citation>
    <scope>NUCLEOTIDE SEQUENCE</scope>
    <source>
        <strain evidence="10">UBA8834</strain>
    </source>
</reference>
<dbReference type="RefSeq" id="WP_048053245.1">
    <property type="nucleotide sequence ID" value="NZ_DUJN01000005.1"/>
</dbReference>
<accession>A0A832WKG1</accession>
<keyword evidence="5" id="KW-0805">Transcription regulation</keyword>
<evidence type="ECO:0000256" key="5">
    <source>
        <dbReference type="ARBA" id="ARBA00023015"/>
    </source>
</evidence>
<evidence type="ECO:0000256" key="1">
    <source>
        <dbReference type="ARBA" id="ARBA00010857"/>
    </source>
</evidence>
<dbReference type="PRINTS" id="PR00685">
    <property type="entry name" value="TIFACTORIIB"/>
</dbReference>
<evidence type="ECO:0000256" key="3">
    <source>
        <dbReference type="ARBA" id="ARBA00022737"/>
    </source>
</evidence>
<dbReference type="PANTHER" id="PTHR11618">
    <property type="entry name" value="TRANSCRIPTION INITIATION FACTOR IIB-RELATED"/>
    <property type="match status" value="1"/>
</dbReference>
<gene>
    <name evidence="10" type="ORF">HA331_05965</name>
</gene>
<dbReference type="InterPro" id="IPR036915">
    <property type="entry name" value="Cyclin-like_sf"/>
</dbReference>
<keyword evidence="3" id="KW-0677">Repeat</keyword>
<dbReference type="PANTHER" id="PTHR11618:SF13">
    <property type="entry name" value="TRANSCRIPTION INITIATION FACTOR IIB"/>
    <property type="match status" value="1"/>
</dbReference>
<keyword evidence="4 8" id="KW-0863">Zinc-finger</keyword>
<dbReference type="EMBL" id="DUJN01000005">
    <property type="protein sequence ID" value="HII61279.1"/>
    <property type="molecule type" value="Genomic_DNA"/>
</dbReference>
<proteinExistence type="inferred from homology"/>
<evidence type="ECO:0000313" key="10">
    <source>
        <dbReference type="EMBL" id="HII61279.1"/>
    </source>
</evidence>
<dbReference type="InterPro" id="IPR023486">
    <property type="entry name" value="TFIIB_CS"/>
</dbReference>
<dbReference type="PROSITE" id="PS51134">
    <property type="entry name" value="ZF_TFIIB"/>
    <property type="match status" value="1"/>
</dbReference>
<protein>
    <recommendedName>
        <fullName evidence="2">Transcription initiation factor IIB</fullName>
    </recommendedName>
</protein>
<dbReference type="Pfam" id="PF00382">
    <property type="entry name" value="TFIIB"/>
    <property type="match status" value="2"/>
</dbReference>
<dbReference type="CDD" id="cd20550">
    <property type="entry name" value="CYCLIN_TFIIB_archaea_like_rpt2"/>
    <property type="match status" value="1"/>
</dbReference>
<name>A0A832WKG1_PYRHR</name>
<dbReference type="SUPFAM" id="SSF57783">
    <property type="entry name" value="Zinc beta-ribbon"/>
    <property type="match status" value="1"/>
</dbReference>
<evidence type="ECO:0000256" key="7">
    <source>
        <dbReference type="ARBA" id="ARBA00053882"/>
    </source>
</evidence>
<evidence type="ECO:0000256" key="2">
    <source>
        <dbReference type="ARBA" id="ARBA00013932"/>
    </source>
</evidence>
<evidence type="ECO:0000259" key="9">
    <source>
        <dbReference type="PROSITE" id="PS51134"/>
    </source>
</evidence>
<dbReference type="Gene3D" id="2.20.25.10">
    <property type="match status" value="1"/>
</dbReference>